<feature type="compositionally biased region" description="Acidic residues" evidence="1">
    <location>
        <begin position="535"/>
        <end position="553"/>
    </location>
</feature>
<evidence type="ECO:0000313" key="4">
    <source>
        <dbReference type="Proteomes" id="UP000813824"/>
    </source>
</evidence>
<dbReference type="CDD" id="cd23767">
    <property type="entry name" value="IQCD"/>
    <property type="match status" value="1"/>
</dbReference>
<proteinExistence type="predicted"/>
<feature type="compositionally biased region" description="Basic and acidic residues" evidence="1">
    <location>
        <begin position="453"/>
        <end position="463"/>
    </location>
</feature>
<comment type="caution">
    <text evidence="3">The sequence shown here is derived from an EMBL/GenBank/DDBJ whole genome shotgun (WGS) entry which is preliminary data.</text>
</comment>
<feature type="compositionally biased region" description="Acidic residues" evidence="1">
    <location>
        <begin position="392"/>
        <end position="405"/>
    </location>
</feature>
<evidence type="ECO:0000313" key="3">
    <source>
        <dbReference type="EMBL" id="KAH8079809.1"/>
    </source>
</evidence>
<name>A0A8K0UEW2_9AGAR</name>
<evidence type="ECO:0000259" key="2">
    <source>
        <dbReference type="Pfam" id="PF02179"/>
    </source>
</evidence>
<feature type="region of interest" description="Disordered" evidence="1">
    <location>
        <begin position="290"/>
        <end position="309"/>
    </location>
</feature>
<sequence length="579" mass="65239">MFGYYPAYTYAPQPGYGPFDSGYARAVAEERAAQAQYAAALRAQEEARNRAARARLAKQAYAPYNSYLSEDSDEEYPPCYGYSSARGLTPQQRRALAELERERQIEAQRQHLERQRKQEEELQRQRILLEAQRRSEEEERQKQIAEYRERLRREQEERQNAMEQFYRNLGMRMPREHPETAARRARTVSPAGRRPQTQTPTQSPTPAAEPSEPIRIPIHEPAPLNNEERNAAAEKIQEVYRAYATRHKSLQTIADIHSRFQSLKSAFSFPQHVDYQGEDDSHISVDTSSLTLPTIPEEPSTPIDEDESSAPFAPKLAYNSHNAPIHQYDEELNRLLGKLDAVESGGDKTVREKRRDMVRAVEKEAQRVEAWKVAVWKAYQEAEASKPSVGEAPEDVTMEKEDETLEVASVEVESSEPTEQTPAPTEPEPLSALGELSHPHTLSASDSTPMDIEPTHSEPEPPHQEPTPMDVDPSSPHQPQPPQQQQESESPSPTPSPSLSATTADEPVIEDISASAVHLPPTEEDQAPEVVKAEEVDEGFASDEEEEEEEDLVNVESEVQQGSRSPIEKRSGDWVLCDA</sequence>
<dbReference type="SUPFAM" id="SSF63491">
    <property type="entry name" value="BAG domain"/>
    <property type="match status" value="1"/>
</dbReference>
<dbReference type="EMBL" id="JAEVFJ010000055">
    <property type="protein sequence ID" value="KAH8079809.1"/>
    <property type="molecule type" value="Genomic_DNA"/>
</dbReference>
<dbReference type="Gene3D" id="1.20.58.120">
    <property type="entry name" value="BAG domain"/>
    <property type="match status" value="1"/>
</dbReference>
<dbReference type="Proteomes" id="UP000813824">
    <property type="component" value="Unassembled WGS sequence"/>
</dbReference>
<dbReference type="AlphaFoldDB" id="A0A8K0UEW2"/>
<feature type="region of interest" description="Disordered" evidence="1">
    <location>
        <begin position="167"/>
        <end position="227"/>
    </location>
</feature>
<dbReference type="InterPro" id="IPR036533">
    <property type="entry name" value="BAG_dom_sf"/>
</dbReference>
<accession>A0A8K0UEW2</accession>
<feature type="compositionally biased region" description="Low complexity" evidence="1">
    <location>
        <begin position="406"/>
        <end position="423"/>
    </location>
</feature>
<feature type="domain" description="BAG" evidence="2">
    <location>
        <begin position="328"/>
        <end position="369"/>
    </location>
</feature>
<evidence type="ECO:0000256" key="1">
    <source>
        <dbReference type="SAM" id="MobiDB-lite"/>
    </source>
</evidence>
<dbReference type="GO" id="GO:0051087">
    <property type="term" value="F:protein-folding chaperone binding"/>
    <property type="evidence" value="ECO:0007669"/>
    <property type="project" value="InterPro"/>
</dbReference>
<reference evidence="3" key="1">
    <citation type="journal article" date="2021" name="New Phytol.">
        <title>Evolutionary innovations through gain and loss of genes in the ectomycorrhizal Boletales.</title>
        <authorList>
            <person name="Wu G."/>
            <person name="Miyauchi S."/>
            <person name="Morin E."/>
            <person name="Kuo A."/>
            <person name="Drula E."/>
            <person name="Varga T."/>
            <person name="Kohler A."/>
            <person name="Feng B."/>
            <person name="Cao Y."/>
            <person name="Lipzen A."/>
            <person name="Daum C."/>
            <person name="Hundley H."/>
            <person name="Pangilinan J."/>
            <person name="Johnson J."/>
            <person name="Barry K."/>
            <person name="LaButti K."/>
            <person name="Ng V."/>
            <person name="Ahrendt S."/>
            <person name="Min B."/>
            <person name="Choi I.G."/>
            <person name="Park H."/>
            <person name="Plett J.M."/>
            <person name="Magnuson J."/>
            <person name="Spatafora J.W."/>
            <person name="Nagy L.G."/>
            <person name="Henrissat B."/>
            <person name="Grigoriev I.V."/>
            <person name="Yang Z.L."/>
            <person name="Xu J."/>
            <person name="Martin F.M."/>
        </authorList>
    </citation>
    <scope>NUCLEOTIDE SEQUENCE</scope>
    <source>
        <strain evidence="3">KKN 215</strain>
    </source>
</reference>
<feature type="region of interest" description="Disordered" evidence="1">
    <location>
        <begin position="381"/>
        <end position="579"/>
    </location>
</feature>
<feature type="compositionally biased region" description="Low complexity" evidence="1">
    <location>
        <begin position="195"/>
        <end position="206"/>
    </location>
</feature>
<organism evidence="3 4">
    <name type="scientific">Cristinia sonorae</name>
    <dbReference type="NCBI Taxonomy" id="1940300"/>
    <lineage>
        <taxon>Eukaryota</taxon>
        <taxon>Fungi</taxon>
        <taxon>Dikarya</taxon>
        <taxon>Basidiomycota</taxon>
        <taxon>Agaricomycotina</taxon>
        <taxon>Agaricomycetes</taxon>
        <taxon>Agaricomycetidae</taxon>
        <taxon>Agaricales</taxon>
        <taxon>Pleurotineae</taxon>
        <taxon>Stephanosporaceae</taxon>
        <taxon>Cristinia</taxon>
    </lineage>
</organism>
<keyword evidence="4" id="KW-1185">Reference proteome</keyword>
<feature type="compositionally biased region" description="Basic and acidic residues" evidence="1">
    <location>
        <begin position="173"/>
        <end position="182"/>
    </location>
</feature>
<gene>
    <name evidence="3" type="ORF">BXZ70DRAFT_960589</name>
</gene>
<dbReference type="OrthoDB" id="333905at2759"/>
<dbReference type="PROSITE" id="PS50096">
    <property type="entry name" value="IQ"/>
    <property type="match status" value="1"/>
</dbReference>
<dbReference type="Pfam" id="PF02179">
    <property type="entry name" value="BAG"/>
    <property type="match status" value="1"/>
</dbReference>
<protein>
    <recommendedName>
        <fullName evidence="2">BAG domain-containing protein</fullName>
    </recommendedName>
</protein>
<dbReference type="InterPro" id="IPR003103">
    <property type="entry name" value="BAG_domain"/>
</dbReference>